<dbReference type="GO" id="GO:0032259">
    <property type="term" value="P:methylation"/>
    <property type="evidence" value="ECO:0007669"/>
    <property type="project" value="UniProtKB-KW"/>
</dbReference>
<evidence type="ECO:0000256" key="2">
    <source>
        <dbReference type="ARBA" id="ARBA00022679"/>
    </source>
</evidence>
<evidence type="ECO:0000313" key="8">
    <source>
        <dbReference type="EMBL" id="SHE52689.1"/>
    </source>
</evidence>
<dbReference type="NCBIfam" id="TIGR00536">
    <property type="entry name" value="hemK_fam"/>
    <property type="match status" value="1"/>
</dbReference>
<comment type="function">
    <text evidence="5">Methylates the class 1 translation termination release factors RF1/PrfA and RF2/PrfB on the glutamine residue of the universally conserved GGQ motif.</text>
</comment>
<sequence>MTKNNPPSATYREVLQRASSFLEKKGYSGFAAEWLLRERLNWTKTDLVKHDREMMPTQERDQFEKDLNQLIKGQPMQQIIGHDWFFDRKFKVTSDTLIPRPETEEWLDQVFKQLPSTPLNILDIGTGTGVLAITTKLERPFDTVTATDISEAALAVACENAKALKAEVTFKKGNLFEPVEGEMFDVILSNPPYISKNELNVMDQSVIDYEPKMALFAEEDGLAVYQELARSISGYIKPKGFIFLEIGYKQGPKVTEIFKETFPEAKIDIWQDFSGLDRVVAISCV</sequence>
<dbReference type="PANTHER" id="PTHR18895">
    <property type="entry name" value="HEMK METHYLTRANSFERASE"/>
    <property type="match status" value="1"/>
</dbReference>
<dbReference type="InterPro" id="IPR004556">
    <property type="entry name" value="HemK-like"/>
</dbReference>
<evidence type="ECO:0000256" key="4">
    <source>
        <dbReference type="ARBA" id="ARBA00048391"/>
    </source>
</evidence>
<protein>
    <recommendedName>
        <fullName evidence="5">Release factor glutamine methyltransferase</fullName>
        <shortName evidence="5">RF MTase</shortName>
        <ecNumber evidence="5">2.1.1.297</ecNumber>
    </recommendedName>
    <alternativeName>
        <fullName evidence="5">N5-glutamine methyltransferase PrmC</fullName>
    </alternativeName>
    <alternativeName>
        <fullName evidence="5">Protein-(glutamine-N5) MTase PrmC</fullName>
    </alternativeName>
    <alternativeName>
        <fullName evidence="5">Protein-glutamine N-methyltransferase PrmC</fullName>
    </alternativeName>
</protein>
<evidence type="ECO:0000313" key="9">
    <source>
        <dbReference type="Proteomes" id="UP000184128"/>
    </source>
</evidence>
<dbReference type="InterPro" id="IPR050320">
    <property type="entry name" value="N5-glutamine_MTase"/>
</dbReference>
<feature type="binding site" evidence="5">
    <location>
        <position position="190"/>
    </location>
    <ligand>
        <name>S-adenosyl-L-methionine</name>
        <dbReference type="ChEBI" id="CHEBI:59789"/>
    </ligand>
</feature>
<feature type="binding site" evidence="5">
    <location>
        <begin position="125"/>
        <end position="129"/>
    </location>
    <ligand>
        <name>S-adenosyl-L-methionine</name>
        <dbReference type="ChEBI" id="CHEBI:59789"/>
    </ligand>
</feature>
<dbReference type="CDD" id="cd02440">
    <property type="entry name" value="AdoMet_MTases"/>
    <property type="match status" value="1"/>
</dbReference>
<dbReference type="RefSeq" id="WP_073296203.1">
    <property type="nucleotide sequence ID" value="NZ_FQUF01000007.1"/>
</dbReference>
<dbReference type="InterPro" id="IPR040758">
    <property type="entry name" value="PrmC_N"/>
</dbReference>
<dbReference type="OrthoDB" id="9800643at2"/>
<dbReference type="InterPro" id="IPR007848">
    <property type="entry name" value="Small_mtfrase_dom"/>
</dbReference>
<evidence type="ECO:0000259" key="7">
    <source>
        <dbReference type="Pfam" id="PF17827"/>
    </source>
</evidence>
<dbReference type="Gene3D" id="1.10.8.10">
    <property type="entry name" value="DNA helicase RuvA subunit, C-terminal domain"/>
    <property type="match status" value="1"/>
</dbReference>
<evidence type="ECO:0000256" key="1">
    <source>
        <dbReference type="ARBA" id="ARBA00022603"/>
    </source>
</evidence>
<dbReference type="InterPro" id="IPR019874">
    <property type="entry name" value="RF_methyltr_PrmC"/>
</dbReference>
<feature type="binding site" evidence="5">
    <location>
        <begin position="190"/>
        <end position="193"/>
    </location>
    <ligand>
        <name>substrate</name>
    </ligand>
</feature>
<dbReference type="PANTHER" id="PTHR18895:SF74">
    <property type="entry name" value="MTRF1L RELEASE FACTOR GLUTAMINE METHYLTRANSFERASE"/>
    <property type="match status" value="1"/>
</dbReference>
<evidence type="ECO:0000256" key="5">
    <source>
        <dbReference type="HAMAP-Rule" id="MF_02126"/>
    </source>
</evidence>
<dbReference type="HAMAP" id="MF_02126">
    <property type="entry name" value="RF_methyltr_PrmC"/>
    <property type="match status" value="1"/>
</dbReference>
<comment type="similarity">
    <text evidence="5">Belongs to the protein N5-glutamine methyltransferase family. PrmC subfamily.</text>
</comment>
<feature type="domain" description="Methyltransferase small" evidence="6">
    <location>
        <begin position="114"/>
        <end position="198"/>
    </location>
</feature>
<accession>A0A1M4U7E4</accession>
<dbReference type="Gene3D" id="3.40.50.150">
    <property type="entry name" value="Vaccinia Virus protein VP39"/>
    <property type="match status" value="1"/>
</dbReference>
<keyword evidence="9" id="KW-1185">Reference proteome</keyword>
<dbReference type="EC" id="2.1.1.297" evidence="5"/>
<dbReference type="PROSITE" id="PS00092">
    <property type="entry name" value="N6_MTASE"/>
    <property type="match status" value="1"/>
</dbReference>
<dbReference type="EMBL" id="FQUF01000007">
    <property type="protein sequence ID" value="SHE52689.1"/>
    <property type="molecule type" value="Genomic_DNA"/>
</dbReference>
<comment type="caution">
    <text evidence="5">Lacks conserved residue(s) required for the propagation of feature annotation.</text>
</comment>
<keyword evidence="3 5" id="KW-0949">S-adenosyl-L-methionine</keyword>
<dbReference type="Proteomes" id="UP000184128">
    <property type="component" value="Unassembled WGS sequence"/>
</dbReference>
<evidence type="ECO:0000259" key="6">
    <source>
        <dbReference type="Pfam" id="PF05175"/>
    </source>
</evidence>
<dbReference type="AlphaFoldDB" id="A0A1M4U7E4"/>
<dbReference type="InterPro" id="IPR002052">
    <property type="entry name" value="DNA_methylase_N6_adenine_CS"/>
</dbReference>
<dbReference type="Pfam" id="PF05175">
    <property type="entry name" value="MTS"/>
    <property type="match status" value="1"/>
</dbReference>
<evidence type="ECO:0000256" key="3">
    <source>
        <dbReference type="ARBA" id="ARBA00022691"/>
    </source>
</evidence>
<feature type="domain" description="Release factor glutamine methyltransferase N-terminal" evidence="7">
    <location>
        <begin position="13"/>
        <end position="81"/>
    </location>
</feature>
<proteinExistence type="inferred from homology"/>
<dbReference type="GO" id="GO:0003676">
    <property type="term" value="F:nucleic acid binding"/>
    <property type="evidence" value="ECO:0007669"/>
    <property type="project" value="InterPro"/>
</dbReference>
<dbReference type="STRING" id="1121025.SAMN02745249_00614"/>
<name>A0A1M4U7E4_9LACT</name>
<comment type="catalytic activity">
    <reaction evidence="4 5">
        <text>L-glutaminyl-[peptide chain release factor] + S-adenosyl-L-methionine = N(5)-methyl-L-glutaminyl-[peptide chain release factor] + S-adenosyl-L-homocysteine + H(+)</text>
        <dbReference type="Rhea" id="RHEA:42896"/>
        <dbReference type="Rhea" id="RHEA-COMP:10271"/>
        <dbReference type="Rhea" id="RHEA-COMP:10272"/>
        <dbReference type="ChEBI" id="CHEBI:15378"/>
        <dbReference type="ChEBI" id="CHEBI:30011"/>
        <dbReference type="ChEBI" id="CHEBI:57856"/>
        <dbReference type="ChEBI" id="CHEBI:59789"/>
        <dbReference type="ChEBI" id="CHEBI:61891"/>
        <dbReference type="EC" id="2.1.1.297"/>
    </reaction>
</comment>
<feature type="binding site" evidence="5">
    <location>
        <position position="148"/>
    </location>
    <ligand>
        <name>S-adenosyl-L-methionine</name>
        <dbReference type="ChEBI" id="CHEBI:59789"/>
    </ligand>
</feature>
<reference evidence="8 9" key="1">
    <citation type="submission" date="2016-11" db="EMBL/GenBank/DDBJ databases">
        <authorList>
            <person name="Jaros S."/>
            <person name="Januszkiewicz K."/>
            <person name="Wedrychowicz H."/>
        </authorList>
    </citation>
    <scope>NUCLEOTIDE SEQUENCE [LARGE SCALE GENOMIC DNA]</scope>
    <source>
        <strain evidence="8 9">DSM 15692</strain>
    </source>
</reference>
<keyword evidence="2 5" id="KW-0808">Transferase</keyword>
<keyword evidence="1 5" id="KW-0489">Methyltransferase</keyword>
<dbReference type="InterPro" id="IPR029063">
    <property type="entry name" value="SAM-dependent_MTases_sf"/>
</dbReference>
<dbReference type="GO" id="GO:0102559">
    <property type="term" value="F:peptide chain release factor N(5)-glutamine methyltransferase activity"/>
    <property type="evidence" value="ECO:0007669"/>
    <property type="project" value="UniProtKB-EC"/>
</dbReference>
<gene>
    <name evidence="5" type="primary">prmC</name>
    <name evidence="8" type="ORF">SAMN02745249_00614</name>
</gene>
<organism evidence="8 9">
    <name type="scientific">Atopostipes suicloacalis DSM 15692</name>
    <dbReference type="NCBI Taxonomy" id="1121025"/>
    <lineage>
        <taxon>Bacteria</taxon>
        <taxon>Bacillati</taxon>
        <taxon>Bacillota</taxon>
        <taxon>Bacilli</taxon>
        <taxon>Lactobacillales</taxon>
        <taxon>Carnobacteriaceae</taxon>
        <taxon>Atopostipes</taxon>
    </lineage>
</organism>
<dbReference type="SUPFAM" id="SSF53335">
    <property type="entry name" value="S-adenosyl-L-methionine-dependent methyltransferases"/>
    <property type="match status" value="1"/>
</dbReference>
<dbReference type="Pfam" id="PF17827">
    <property type="entry name" value="PrmC_N"/>
    <property type="match status" value="1"/>
</dbReference>
<dbReference type="NCBIfam" id="TIGR03534">
    <property type="entry name" value="RF_mod_PrmC"/>
    <property type="match status" value="1"/>
</dbReference>